<comment type="caution">
    <text evidence="1">The sequence shown here is derived from an EMBL/GenBank/DDBJ whole genome shotgun (WGS) entry which is preliminary data.</text>
</comment>
<keyword evidence="2" id="KW-1185">Reference proteome</keyword>
<organism evidence="1 2">
    <name type="scientific">Brachionus plicatilis</name>
    <name type="common">Marine rotifer</name>
    <name type="synonym">Brachionus muelleri</name>
    <dbReference type="NCBI Taxonomy" id="10195"/>
    <lineage>
        <taxon>Eukaryota</taxon>
        <taxon>Metazoa</taxon>
        <taxon>Spiralia</taxon>
        <taxon>Gnathifera</taxon>
        <taxon>Rotifera</taxon>
        <taxon>Eurotatoria</taxon>
        <taxon>Monogononta</taxon>
        <taxon>Pseudotrocha</taxon>
        <taxon>Ploima</taxon>
        <taxon>Brachionidae</taxon>
        <taxon>Brachionus</taxon>
    </lineage>
</organism>
<sequence length="177" mass="19944">PKDRFKHRVNYVTEETEEQGNDIGYVFSVSDDNRALPVITIDIGDNKVKTEVLIDTGSSLNIIDKQTYKRLKPKPVLEVVKGKVFGFQNSCPLVFAGEFRTLIGHKDKLVEAKIAVVNGTERCLLGYKTASDLGIVKILNHVKVDSDSSSCKQDLEYFKAKYPNKLKVRQNGYYQPC</sequence>
<dbReference type="GO" id="GO:0006508">
    <property type="term" value="P:proteolysis"/>
    <property type="evidence" value="ECO:0007669"/>
    <property type="project" value="InterPro"/>
</dbReference>
<dbReference type="GO" id="GO:0003964">
    <property type="term" value="F:RNA-directed DNA polymerase activity"/>
    <property type="evidence" value="ECO:0007669"/>
    <property type="project" value="UniProtKB-KW"/>
</dbReference>
<dbReference type="SUPFAM" id="SSF50630">
    <property type="entry name" value="Acid proteases"/>
    <property type="match status" value="1"/>
</dbReference>
<keyword evidence="1" id="KW-0808">Transferase</keyword>
<dbReference type="InterPro" id="IPR001969">
    <property type="entry name" value="Aspartic_peptidase_AS"/>
</dbReference>
<dbReference type="STRING" id="10195.A0A3M7QKT0"/>
<feature type="non-terminal residue" evidence="1">
    <location>
        <position position="1"/>
    </location>
</feature>
<dbReference type="EMBL" id="REGN01005877">
    <property type="protein sequence ID" value="RNA11714.1"/>
    <property type="molecule type" value="Genomic_DNA"/>
</dbReference>
<dbReference type="CDD" id="cd00303">
    <property type="entry name" value="retropepsin_like"/>
    <property type="match status" value="1"/>
</dbReference>
<dbReference type="InterPro" id="IPR021109">
    <property type="entry name" value="Peptidase_aspartic_dom_sf"/>
</dbReference>
<dbReference type="Gene3D" id="2.40.70.10">
    <property type="entry name" value="Acid Proteases"/>
    <property type="match status" value="1"/>
</dbReference>
<accession>A0A3M7QKT0</accession>
<keyword evidence="1" id="KW-0548">Nucleotidyltransferase</keyword>
<evidence type="ECO:0000313" key="1">
    <source>
        <dbReference type="EMBL" id="RNA11714.1"/>
    </source>
</evidence>
<name>A0A3M7QKT0_BRAPC</name>
<proteinExistence type="predicted"/>
<keyword evidence="1" id="KW-0695">RNA-directed DNA polymerase</keyword>
<dbReference type="Proteomes" id="UP000276133">
    <property type="component" value="Unassembled WGS sequence"/>
</dbReference>
<reference evidence="1 2" key="1">
    <citation type="journal article" date="2018" name="Sci. Rep.">
        <title>Genomic signatures of local adaptation to the degree of environmental predictability in rotifers.</title>
        <authorList>
            <person name="Franch-Gras L."/>
            <person name="Hahn C."/>
            <person name="Garcia-Roger E.M."/>
            <person name="Carmona M.J."/>
            <person name="Serra M."/>
            <person name="Gomez A."/>
        </authorList>
    </citation>
    <scope>NUCLEOTIDE SEQUENCE [LARGE SCALE GENOMIC DNA]</scope>
    <source>
        <strain evidence="1">HYR1</strain>
    </source>
</reference>
<dbReference type="GO" id="GO:0004190">
    <property type="term" value="F:aspartic-type endopeptidase activity"/>
    <property type="evidence" value="ECO:0007669"/>
    <property type="project" value="InterPro"/>
</dbReference>
<gene>
    <name evidence="1" type="ORF">BpHYR1_050137</name>
</gene>
<evidence type="ECO:0000313" key="2">
    <source>
        <dbReference type="Proteomes" id="UP000276133"/>
    </source>
</evidence>
<dbReference type="AlphaFoldDB" id="A0A3M7QKT0"/>
<protein>
    <submittedName>
        <fullName evidence="1">RNA-directed DNA polymerase</fullName>
    </submittedName>
</protein>
<dbReference type="PROSITE" id="PS00141">
    <property type="entry name" value="ASP_PROTEASE"/>
    <property type="match status" value="1"/>
</dbReference>
<dbReference type="OrthoDB" id="10067350at2759"/>